<proteinExistence type="predicted"/>
<dbReference type="EMBL" id="MU007109">
    <property type="protein sequence ID" value="KAF2420528.1"/>
    <property type="molecule type" value="Genomic_DNA"/>
</dbReference>
<keyword evidence="3" id="KW-1185">Reference proteome</keyword>
<comment type="caution">
    <text evidence="2">The sequence shown here is derived from an EMBL/GenBank/DDBJ whole genome shotgun (WGS) entry which is preliminary data.</text>
</comment>
<feature type="transmembrane region" description="Helical" evidence="1">
    <location>
        <begin position="353"/>
        <end position="372"/>
    </location>
</feature>
<accession>A0A9P4NGA2</accession>
<feature type="transmembrane region" description="Helical" evidence="1">
    <location>
        <begin position="429"/>
        <end position="451"/>
    </location>
</feature>
<dbReference type="PANTHER" id="PTHR35043">
    <property type="entry name" value="TRANSCRIPTION FACTOR DOMAIN-CONTAINING PROTEIN"/>
    <property type="match status" value="1"/>
</dbReference>
<gene>
    <name evidence="2" type="ORF">EJ08DRAFT_653807</name>
</gene>
<evidence type="ECO:0000313" key="2">
    <source>
        <dbReference type="EMBL" id="KAF2420528.1"/>
    </source>
</evidence>
<dbReference type="Proteomes" id="UP000800235">
    <property type="component" value="Unassembled WGS sequence"/>
</dbReference>
<keyword evidence="1" id="KW-0472">Membrane</keyword>
<name>A0A9P4NGA2_9PEZI</name>
<dbReference type="PANTHER" id="PTHR35043:SF8">
    <property type="entry name" value="DUF4220 DOMAIN-CONTAINING PROTEIN"/>
    <property type="match status" value="1"/>
</dbReference>
<dbReference type="AlphaFoldDB" id="A0A9P4NGA2"/>
<evidence type="ECO:0000256" key="1">
    <source>
        <dbReference type="SAM" id="Phobius"/>
    </source>
</evidence>
<reference evidence="2" key="1">
    <citation type="journal article" date="2020" name="Stud. Mycol.">
        <title>101 Dothideomycetes genomes: a test case for predicting lifestyles and emergence of pathogens.</title>
        <authorList>
            <person name="Haridas S."/>
            <person name="Albert R."/>
            <person name="Binder M."/>
            <person name="Bloem J."/>
            <person name="Labutti K."/>
            <person name="Salamov A."/>
            <person name="Andreopoulos B."/>
            <person name="Baker S."/>
            <person name="Barry K."/>
            <person name="Bills G."/>
            <person name="Bluhm B."/>
            <person name="Cannon C."/>
            <person name="Castanera R."/>
            <person name="Culley D."/>
            <person name="Daum C."/>
            <person name="Ezra D."/>
            <person name="Gonzalez J."/>
            <person name="Henrissat B."/>
            <person name="Kuo A."/>
            <person name="Liang C."/>
            <person name="Lipzen A."/>
            <person name="Lutzoni F."/>
            <person name="Magnuson J."/>
            <person name="Mondo S."/>
            <person name="Nolan M."/>
            <person name="Ohm R."/>
            <person name="Pangilinan J."/>
            <person name="Park H.-J."/>
            <person name="Ramirez L."/>
            <person name="Alfaro M."/>
            <person name="Sun H."/>
            <person name="Tritt A."/>
            <person name="Yoshinaga Y."/>
            <person name="Zwiers L.-H."/>
            <person name="Turgeon B."/>
            <person name="Goodwin S."/>
            <person name="Spatafora J."/>
            <person name="Crous P."/>
            <person name="Grigoriev I."/>
        </authorList>
    </citation>
    <scope>NUCLEOTIDE SEQUENCE</scope>
    <source>
        <strain evidence="2">CBS 130266</strain>
    </source>
</reference>
<feature type="transmembrane region" description="Helical" evidence="1">
    <location>
        <begin position="323"/>
        <end position="341"/>
    </location>
</feature>
<keyword evidence="1" id="KW-1133">Transmembrane helix</keyword>
<evidence type="ECO:0000313" key="3">
    <source>
        <dbReference type="Proteomes" id="UP000800235"/>
    </source>
</evidence>
<protein>
    <submittedName>
        <fullName evidence="2">Uncharacterized protein</fullName>
    </submittedName>
</protein>
<organism evidence="2 3">
    <name type="scientific">Tothia fuscella</name>
    <dbReference type="NCBI Taxonomy" id="1048955"/>
    <lineage>
        <taxon>Eukaryota</taxon>
        <taxon>Fungi</taxon>
        <taxon>Dikarya</taxon>
        <taxon>Ascomycota</taxon>
        <taxon>Pezizomycotina</taxon>
        <taxon>Dothideomycetes</taxon>
        <taxon>Pleosporomycetidae</taxon>
        <taxon>Venturiales</taxon>
        <taxon>Cylindrosympodiaceae</taxon>
        <taxon>Tothia</taxon>
    </lineage>
</organism>
<keyword evidence="1" id="KW-0812">Transmembrane</keyword>
<sequence>MSCQPFPPPGTHYVSYSPTKNISLHEGWVFAPDGRGTFDISRDCLLTIFLCSWQILCLNLPAKNDKFRRRFWRKYLWTLLTVLGPEVVFQRSLGEWLLARRAVHDFEKLGRGQVGWMEWTETHSFYANMGGIVLVPPDSDNCERFPVNSAQLHFLVEGQYIDYPIVSRKTIKDKNKVDWTLRALILLQTLWFSVNCLARIALHLPLTTLEVSTLAFIIPAAGTSFCWRLKPMDVESPTAISLKPGVTISQIRSESDVPPNSWRETPLEFVDKSKEWPWNIYWRYGLVFWEKKANLRWLILNPKSRPIERIADDYWPKPSLSSLPYLFFFHVAYAAILVAGWNLDMPTKLELRLWRIACLIQLVTICSAWFTMPFQIIDESPRWLERVYVVVGPVWNKCEEWCLRYLISKERVETIKTLGWDDPDWEVSVLMLLVYEFTWGLYLVARLYIIVEDFVSLRAMPPDAFKSVNWTGPWPHL</sequence>
<dbReference type="OrthoDB" id="9451547at2759"/>